<sequence>MKLLIIKLGVFFTISLAIVTYVLMNYGGNVDFFYEKFTTPKTNSMIIGDSRSFQGIHPEVIDKYFEGKGFDLPMLNYSFTIGQAIMGPLYNASIFAKLKDSSSKNGIFIISITPEMLTSHKDYDNEKGEFREEGQPPHNMKFVDVNPNYEYLIKNLTFFHFKGAFKKKTTVYKNGRLEESNLPENEEVFKLWKKNQIDLFLEDSKDLKLSNTRIKGLGDLITGLKERGNVFLIRMPISKEFLSNEDKYYPRFGHIVDSIADTKKIEYIDFNSIGKEYNTYDGHHIDKFAGKEFTKALCDLILNSVKLK</sequence>
<dbReference type="STRING" id="1642818.AWE51_01125"/>
<dbReference type="AlphaFoldDB" id="A0A162CTT5"/>
<evidence type="ECO:0000313" key="2">
    <source>
        <dbReference type="Proteomes" id="UP000076715"/>
    </source>
</evidence>
<gene>
    <name evidence="1" type="ORF">AWE51_01125</name>
</gene>
<dbReference type="OrthoDB" id="1433719at2"/>
<proteinExistence type="predicted"/>
<evidence type="ECO:0008006" key="3">
    <source>
        <dbReference type="Google" id="ProtNLM"/>
    </source>
</evidence>
<evidence type="ECO:0000313" key="1">
    <source>
        <dbReference type="EMBL" id="KZS42074.1"/>
    </source>
</evidence>
<reference evidence="1 2" key="1">
    <citation type="submission" date="2016-01" db="EMBL/GenBank/DDBJ databases">
        <title>The draft genome sequence of Aquimarina sp. RZW4-3-2.</title>
        <authorList>
            <person name="Wang Y."/>
        </authorList>
    </citation>
    <scope>NUCLEOTIDE SEQUENCE [LARGE SCALE GENOMIC DNA]</scope>
    <source>
        <strain evidence="1 2">RZW4-3-2</strain>
    </source>
</reference>
<comment type="caution">
    <text evidence="1">The sequence shown here is derived from an EMBL/GenBank/DDBJ whole genome shotgun (WGS) entry which is preliminary data.</text>
</comment>
<name>A0A162CTT5_9FLAO</name>
<dbReference type="Proteomes" id="UP000076715">
    <property type="component" value="Unassembled WGS sequence"/>
</dbReference>
<keyword evidence="2" id="KW-1185">Reference proteome</keyword>
<dbReference type="EMBL" id="LQRT01000002">
    <property type="protein sequence ID" value="KZS42074.1"/>
    <property type="molecule type" value="Genomic_DNA"/>
</dbReference>
<organism evidence="1 2">
    <name type="scientific">Aquimarina aggregata</name>
    <dbReference type="NCBI Taxonomy" id="1642818"/>
    <lineage>
        <taxon>Bacteria</taxon>
        <taxon>Pseudomonadati</taxon>
        <taxon>Bacteroidota</taxon>
        <taxon>Flavobacteriia</taxon>
        <taxon>Flavobacteriales</taxon>
        <taxon>Flavobacteriaceae</taxon>
        <taxon>Aquimarina</taxon>
    </lineage>
</organism>
<dbReference type="RefSeq" id="WP_066309118.1">
    <property type="nucleotide sequence ID" value="NZ_LQRT01000002.1"/>
</dbReference>
<accession>A0A162CTT5</accession>
<protein>
    <recommendedName>
        <fullName evidence="3">SGNH/GDSL hydrolase family protein</fullName>
    </recommendedName>
</protein>